<organism evidence="1 2">
    <name type="scientific">Sphingomonas faeni</name>
    <dbReference type="NCBI Taxonomy" id="185950"/>
    <lineage>
        <taxon>Bacteria</taxon>
        <taxon>Pseudomonadati</taxon>
        <taxon>Pseudomonadota</taxon>
        <taxon>Alphaproteobacteria</taxon>
        <taxon>Sphingomonadales</taxon>
        <taxon>Sphingomonadaceae</taxon>
        <taxon>Sphingomonas</taxon>
    </lineage>
</organism>
<reference evidence="1 2" key="1">
    <citation type="submission" date="2018-04" db="EMBL/GenBank/DDBJ databases">
        <title>Genomic Encyclopedia of Type Strains, Phase III (KMG-III): the genomes of soil and plant-associated and newly described type strains.</title>
        <authorList>
            <person name="Whitman W."/>
        </authorList>
    </citation>
    <scope>NUCLEOTIDE SEQUENCE [LARGE SCALE GENOMIC DNA]</scope>
    <source>
        <strain evidence="1 2">MA-olki</strain>
    </source>
</reference>
<evidence type="ECO:0000313" key="2">
    <source>
        <dbReference type="Proteomes" id="UP000244013"/>
    </source>
</evidence>
<sequence length="67" mass="7494">MRGRHEEMDMGEQKLGEGGEFKVKTAIAFYRLVWNGVTLIEIDVLAGTLIVDGIDRRAELRAAIGIY</sequence>
<accession>A0A2T5U148</accession>
<gene>
    <name evidence="1" type="ORF">C8J25_108286</name>
</gene>
<protein>
    <submittedName>
        <fullName evidence="1">P2 family phage contractile tail tube protein</fullName>
    </submittedName>
</protein>
<name>A0A2T5U148_9SPHN</name>
<dbReference type="Proteomes" id="UP000244013">
    <property type="component" value="Unassembled WGS sequence"/>
</dbReference>
<dbReference type="AlphaFoldDB" id="A0A2T5U148"/>
<comment type="caution">
    <text evidence="1">The sequence shown here is derived from an EMBL/GenBank/DDBJ whole genome shotgun (WGS) entry which is preliminary data.</text>
</comment>
<dbReference type="InterPro" id="IPR006498">
    <property type="entry name" value="Tail_tube"/>
</dbReference>
<proteinExistence type="predicted"/>
<evidence type="ECO:0000313" key="1">
    <source>
        <dbReference type="EMBL" id="PTW45189.1"/>
    </source>
</evidence>
<dbReference type="Pfam" id="PF04985">
    <property type="entry name" value="Phage_tube"/>
    <property type="match status" value="1"/>
</dbReference>
<dbReference type="EMBL" id="QAYE01000008">
    <property type="protein sequence ID" value="PTW45189.1"/>
    <property type="molecule type" value="Genomic_DNA"/>
</dbReference>